<dbReference type="Proteomes" id="UP000199561">
    <property type="component" value="Unassembled WGS sequence"/>
</dbReference>
<dbReference type="STRING" id="52442.SAMN05421880_10124"/>
<evidence type="ECO:0000313" key="1">
    <source>
        <dbReference type="EMBL" id="SFL81769.1"/>
    </source>
</evidence>
<evidence type="ECO:0000313" key="2">
    <source>
        <dbReference type="Proteomes" id="UP000199561"/>
    </source>
</evidence>
<dbReference type="AlphaFoldDB" id="A0A1I4KTA0"/>
<reference evidence="1 2" key="1">
    <citation type="submission" date="2016-10" db="EMBL/GenBank/DDBJ databases">
        <authorList>
            <person name="de Groot N.N."/>
        </authorList>
    </citation>
    <scope>NUCLEOTIDE SEQUENCE [LARGE SCALE GENOMIC DNA]</scope>
    <source>
        <strain evidence="1 2">Nm146</strain>
    </source>
</reference>
<dbReference type="EMBL" id="FOUF01000001">
    <property type="protein sequence ID" value="SFL81769.1"/>
    <property type="molecule type" value="Genomic_DNA"/>
</dbReference>
<dbReference type="RefSeq" id="WP_143068187.1">
    <property type="nucleotide sequence ID" value="NZ_FOUF01000001.1"/>
</dbReference>
<accession>A0A1I4KTA0</accession>
<organism evidence="1 2">
    <name type="scientific">Nitrosomonas nitrosa</name>
    <dbReference type="NCBI Taxonomy" id="52442"/>
    <lineage>
        <taxon>Bacteria</taxon>
        <taxon>Pseudomonadati</taxon>
        <taxon>Pseudomonadota</taxon>
        <taxon>Betaproteobacteria</taxon>
        <taxon>Nitrosomonadales</taxon>
        <taxon>Nitrosomonadaceae</taxon>
        <taxon>Nitrosomonas</taxon>
    </lineage>
</organism>
<proteinExistence type="predicted"/>
<gene>
    <name evidence="1" type="ORF">SAMN05421880_10124</name>
</gene>
<name>A0A1I4KTA0_9PROT</name>
<keyword evidence="2" id="KW-1185">Reference proteome</keyword>
<sequence length="194" mass="22464">MKNNNSCNCWLYDLPRDAESIESSHEMVIEATNILLNNDPSLSFADPLLPCYQFFGLCLLDELEKSYKEKNKKKTILKAIAVCANYGLKMPEWVSQTFLDSYYSVIRGEKMSWDEAFGMPFRNGTHKKTIKNSRKKIPVFYAVREANKNIPIPKVFEVVGEQFGIGERLAKDYYYEIKKIFDKNKRGLIFSVNS</sequence>
<protein>
    <submittedName>
        <fullName evidence="1">Uncharacterized protein</fullName>
    </submittedName>
</protein>